<evidence type="ECO:0000313" key="5">
    <source>
        <dbReference type="EMBL" id="KAK8857069.1"/>
    </source>
</evidence>
<dbReference type="Proteomes" id="UP001390339">
    <property type="component" value="Unassembled WGS sequence"/>
</dbReference>
<gene>
    <name evidence="5" type="ORF">PGQ11_012981</name>
</gene>
<name>A0ABR2I3V3_9PEZI</name>
<dbReference type="InterPro" id="IPR051345">
    <property type="entry name" value="Importin_beta-like_NTR"/>
</dbReference>
<dbReference type="Pfam" id="PF18806">
    <property type="entry name" value="Importin_rep_3"/>
    <property type="match status" value="1"/>
</dbReference>
<evidence type="ECO:0000256" key="3">
    <source>
        <dbReference type="ARBA" id="ARBA00022448"/>
    </source>
</evidence>
<keyword evidence="3" id="KW-0813">Transport</keyword>
<dbReference type="SUPFAM" id="SSF48371">
    <property type="entry name" value="ARM repeat"/>
    <property type="match status" value="1"/>
</dbReference>
<dbReference type="InterPro" id="IPR040520">
    <property type="entry name" value="Importin_rep_3"/>
</dbReference>
<dbReference type="InterPro" id="IPR011989">
    <property type="entry name" value="ARM-like"/>
</dbReference>
<keyword evidence="4" id="KW-0539">Nucleus</keyword>
<dbReference type="EMBL" id="JAPCWZ010000007">
    <property type="protein sequence ID" value="KAK8857069.1"/>
    <property type="molecule type" value="Genomic_DNA"/>
</dbReference>
<dbReference type="Gene3D" id="1.25.10.10">
    <property type="entry name" value="Leucine-rich Repeat Variant"/>
    <property type="match status" value="1"/>
</dbReference>
<accession>A0ABR2I3V3</accession>
<proteinExistence type="inferred from homology"/>
<comment type="similarity">
    <text evidence="2">Belongs to the importin beta family.</text>
</comment>
<evidence type="ECO:0000313" key="6">
    <source>
        <dbReference type="Proteomes" id="UP001390339"/>
    </source>
</evidence>
<evidence type="ECO:0000256" key="2">
    <source>
        <dbReference type="ARBA" id="ARBA00007991"/>
    </source>
</evidence>
<reference evidence="5 6" key="1">
    <citation type="journal article" date="2024" name="IMA Fungus">
        <title>Apiospora arundinis, a panoply of carbohydrate-active enzymes and secondary metabolites.</title>
        <authorList>
            <person name="Sorensen T."/>
            <person name="Petersen C."/>
            <person name="Muurmann A.T."/>
            <person name="Christiansen J.V."/>
            <person name="Brundto M.L."/>
            <person name="Overgaard C.K."/>
            <person name="Boysen A.T."/>
            <person name="Wollenberg R.D."/>
            <person name="Larsen T.O."/>
            <person name="Sorensen J.L."/>
            <person name="Nielsen K.L."/>
            <person name="Sondergaard T.E."/>
        </authorList>
    </citation>
    <scope>NUCLEOTIDE SEQUENCE [LARGE SCALE GENOMIC DNA]</scope>
    <source>
        <strain evidence="5 6">AAU 773</strain>
    </source>
</reference>
<organism evidence="5 6">
    <name type="scientific">Apiospora arundinis</name>
    <dbReference type="NCBI Taxonomy" id="335852"/>
    <lineage>
        <taxon>Eukaryota</taxon>
        <taxon>Fungi</taxon>
        <taxon>Dikarya</taxon>
        <taxon>Ascomycota</taxon>
        <taxon>Pezizomycotina</taxon>
        <taxon>Sordariomycetes</taxon>
        <taxon>Xylariomycetidae</taxon>
        <taxon>Amphisphaeriales</taxon>
        <taxon>Apiosporaceae</taxon>
        <taxon>Apiospora</taxon>
    </lineage>
</organism>
<dbReference type="PANTHER" id="PTHR12363">
    <property type="entry name" value="TRANSPORTIN 3 AND IMPORTIN 13"/>
    <property type="match status" value="1"/>
</dbReference>
<dbReference type="PANTHER" id="PTHR12363:SF33">
    <property type="entry name" value="IMPORTIN-13"/>
    <property type="match status" value="1"/>
</dbReference>
<keyword evidence="6" id="KW-1185">Reference proteome</keyword>
<evidence type="ECO:0000256" key="4">
    <source>
        <dbReference type="ARBA" id="ARBA00023242"/>
    </source>
</evidence>
<protein>
    <submittedName>
        <fullName evidence="5">Armadillo-type protein</fullName>
    </submittedName>
</protein>
<evidence type="ECO:0000256" key="1">
    <source>
        <dbReference type="ARBA" id="ARBA00004123"/>
    </source>
</evidence>
<dbReference type="InterPro" id="IPR016024">
    <property type="entry name" value="ARM-type_fold"/>
</dbReference>
<comment type="caution">
    <text evidence="5">The sequence shown here is derived from an EMBL/GenBank/DDBJ whole genome shotgun (WGS) entry which is preliminary data.</text>
</comment>
<sequence>MSVMDQIPQPASIDDIENLVESLYQPNSPAVVSRIQESLQRLQKSPDGWQIADALLSRSSDNVKFFGALTFVVKLNTDTIDDDEAKLLVQKLINWLIASLDNGAGSIVIRKLCSALVTHYVHFSHLWPLCIQGLVYCLDLNKGDVLDDAQDAAPVRDIFPSLTPQKAISVAWFAAALAEEGEKIDSRSSKYIALHERLVRNSQDVATIVGISLSGSAGPRVQRDAIDALHDWMTYGERVPNDQLTSNLRPLLRPTIECLVVDDIYEAAIEILTDSLNNWQTFFGKDDYDLLYSLFDSDWSQKRYQELIQGDFDFSAVKFGLLMIAFGDAQITELLDPSNERAQRFLAGLLGLLAAQGHLVAEDKIFVPALDFWATLIESMTDNLFSEPDQPINWNIPPLSYLMQVVSHCWRKIQYPHISVYNAWDSTERVGFSDARKDVSDLLQTMYTLAGESLISVFADLTTQSLSTTAWAELEAAAFCLGSLSDCLPDNDSCDAVLSKVFGSQLFDLLRQGHSVVPVRTRQTCLSLIERYSEYFVRRAEFLPAALNLLFGALNESHLAGPSAKSIYRLCSSCRSILTPEVGAFLDQYGVIRNSVPMDSLTEERIVGAIASIIQAVPDESQRLGAFRQLLMVIASDIEKAIQLKSMPDSFMMEPNDPTVIQSFDSNQRPSQQVSAHEVALQVAVRALRCLLGAAKGLQSPSDSPINLDADESSMTVKTSPELEQLQTNIMNVLAQIKATFHDSLQVMTDINHVVRAGFSETEPGPFVFPPQLVIDLLTSPWHVAAPTAVNTAQVFLSYVHNGNYRSQLRQVIDQLLPWVIGYIGMLGHPSNDPELAQFSIEFIQKAIQRCPDVLSRVQPQSNAEYIFTFAIEMLNGKEPLPKAAAADFWTSFITLKTDDENTQNTINGAMNQFGPVLAQSLIQNVGGNAARSELDKLSDPLKKLVFQNANARQWLEAALNDSSFPSDKVSLEDRALFLKKITSLRGSRATNQVVKEFWVSCRGTGLGYTS</sequence>
<comment type="subcellular location">
    <subcellularLocation>
        <location evidence="1">Nucleus</location>
    </subcellularLocation>
</comment>